<comment type="caution">
    <text evidence="2">The sequence shown here is derived from an EMBL/GenBank/DDBJ whole genome shotgun (WGS) entry which is preliminary data.</text>
</comment>
<name>A0A5B6UZH0_9ROSI</name>
<dbReference type="GO" id="GO:0003964">
    <property type="term" value="F:RNA-directed DNA polymerase activity"/>
    <property type="evidence" value="ECO:0007669"/>
    <property type="project" value="UniProtKB-KW"/>
</dbReference>
<dbReference type="OrthoDB" id="1748983at2759"/>
<accession>A0A5B6UZH0</accession>
<reference evidence="3" key="1">
    <citation type="journal article" date="2019" name="Plant Biotechnol. J.">
        <title>Genome sequencing of the Australian wild diploid species Gossypium australe highlights disease resistance and delayed gland morphogenesis.</title>
        <authorList>
            <person name="Cai Y."/>
            <person name="Cai X."/>
            <person name="Wang Q."/>
            <person name="Wang P."/>
            <person name="Zhang Y."/>
            <person name="Cai C."/>
            <person name="Xu Y."/>
            <person name="Wang K."/>
            <person name="Zhou Z."/>
            <person name="Wang C."/>
            <person name="Geng S."/>
            <person name="Li B."/>
            <person name="Dong Q."/>
            <person name="Hou Y."/>
            <person name="Wang H."/>
            <person name="Ai P."/>
            <person name="Liu Z."/>
            <person name="Yi F."/>
            <person name="Sun M."/>
            <person name="An G."/>
            <person name="Cheng J."/>
            <person name="Zhang Y."/>
            <person name="Shi Q."/>
            <person name="Xie Y."/>
            <person name="Shi X."/>
            <person name="Chang Y."/>
            <person name="Huang F."/>
            <person name="Chen Y."/>
            <person name="Hong S."/>
            <person name="Mi L."/>
            <person name="Sun Q."/>
            <person name="Zhang L."/>
            <person name="Zhou B."/>
            <person name="Peng R."/>
            <person name="Zhang X."/>
            <person name="Liu F."/>
        </authorList>
    </citation>
    <scope>NUCLEOTIDE SEQUENCE [LARGE SCALE GENOMIC DNA]</scope>
    <source>
        <strain evidence="3">cv. PA1801</strain>
    </source>
</reference>
<proteinExistence type="predicted"/>
<dbReference type="InterPro" id="IPR000477">
    <property type="entry name" value="RT_dom"/>
</dbReference>
<dbReference type="InterPro" id="IPR043502">
    <property type="entry name" value="DNA/RNA_pol_sf"/>
</dbReference>
<keyword evidence="2" id="KW-0548">Nucleotidyltransferase</keyword>
<dbReference type="EMBL" id="SMMG02000009">
    <property type="protein sequence ID" value="KAA3460385.1"/>
    <property type="molecule type" value="Genomic_DNA"/>
</dbReference>
<sequence>MNLEADREEIFLEQRARANWLQMGDRNTAFFHRWASYHRKKNMIKGLENVSGRWVTEANKISKIATGYFKDLFSSKEVRNSDNLIPAISPCITEELNKNLMKEFQAEEVVEVIKSIAPLKASSKDGFPAIFFQKYWHIVGNEVTRYCLNILNGRRDIEEVNHTSIVLIPKVISPNTMSHFRPISLCNVIYKIISKVIVNRFRQMLHHCIDDSQGAFIPGKQITDIIFMAYKILHWFKKRRGNSNRGFALKLDMSKAYDRIKRCFVERLMRRMGFCEEWTSFIMRCITSVSYTVVTNGKNREEFRPTRGLRQGDPLSLYLFLICAEGFSRLIELAKREGRLLGERVGRSHISITHLFFADDSVLFGEASTEGANIMKSIINEYEALSR</sequence>
<evidence type="ECO:0000313" key="3">
    <source>
        <dbReference type="Proteomes" id="UP000325315"/>
    </source>
</evidence>
<keyword evidence="2" id="KW-0808">Transferase</keyword>
<dbReference type="InterPro" id="IPR052343">
    <property type="entry name" value="Retrotransposon-Effector_Assoc"/>
</dbReference>
<feature type="domain" description="Reverse transcriptase" evidence="1">
    <location>
        <begin position="149"/>
        <end position="387"/>
    </location>
</feature>
<keyword evidence="3" id="KW-1185">Reference proteome</keyword>
<gene>
    <name evidence="2" type="ORF">EPI10_027055</name>
</gene>
<dbReference type="CDD" id="cd01650">
    <property type="entry name" value="RT_nLTR_like"/>
    <property type="match status" value="1"/>
</dbReference>
<evidence type="ECO:0000313" key="2">
    <source>
        <dbReference type="EMBL" id="KAA3460385.1"/>
    </source>
</evidence>
<dbReference type="PANTHER" id="PTHR46890:SF48">
    <property type="entry name" value="RNA-DIRECTED DNA POLYMERASE"/>
    <property type="match status" value="1"/>
</dbReference>
<dbReference type="AlphaFoldDB" id="A0A5B6UZH0"/>
<organism evidence="2 3">
    <name type="scientific">Gossypium australe</name>
    <dbReference type="NCBI Taxonomy" id="47621"/>
    <lineage>
        <taxon>Eukaryota</taxon>
        <taxon>Viridiplantae</taxon>
        <taxon>Streptophyta</taxon>
        <taxon>Embryophyta</taxon>
        <taxon>Tracheophyta</taxon>
        <taxon>Spermatophyta</taxon>
        <taxon>Magnoliopsida</taxon>
        <taxon>eudicotyledons</taxon>
        <taxon>Gunneridae</taxon>
        <taxon>Pentapetalae</taxon>
        <taxon>rosids</taxon>
        <taxon>malvids</taxon>
        <taxon>Malvales</taxon>
        <taxon>Malvaceae</taxon>
        <taxon>Malvoideae</taxon>
        <taxon>Gossypium</taxon>
    </lineage>
</organism>
<dbReference type="PROSITE" id="PS50878">
    <property type="entry name" value="RT_POL"/>
    <property type="match status" value="1"/>
</dbReference>
<protein>
    <submittedName>
        <fullName evidence="2">Reverse transcriptase</fullName>
    </submittedName>
</protein>
<dbReference type="SUPFAM" id="SSF56672">
    <property type="entry name" value="DNA/RNA polymerases"/>
    <property type="match status" value="1"/>
</dbReference>
<dbReference type="Proteomes" id="UP000325315">
    <property type="component" value="Unassembled WGS sequence"/>
</dbReference>
<dbReference type="PANTHER" id="PTHR46890">
    <property type="entry name" value="NON-LTR RETROLELEMENT REVERSE TRANSCRIPTASE-LIKE PROTEIN-RELATED"/>
    <property type="match status" value="1"/>
</dbReference>
<dbReference type="Pfam" id="PF00078">
    <property type="entry name" value="RVT_1"/>
    <property type="match status" value="1"/>
</dbReference>
<evidence type="ECO:0000259" key="1">
    <source>
        <dbReference type="PROSITE" id="PS50878"/>
    </source>
</evidence>
<keyword evidence="2" id="KW-0695">RNA-directed DNA polymerase</keyword>